<proteinExistence type="predicted"/>
<dbReference type="Pfam" id="PF11454">
    <property type="entry name" value="DUF3016"/>
    <property type="match status" value="1"/>
</dbReference>
<reference evidence="3" key="1">
    <citation type="journal article" date="2019" name="Int. J. Syst. Evol. Microbiol.">
        <title>The Global Catalogue of Microorganisms (GCM) 10K type strain sequencing project: providing services to taxonomists for standard genome sequencing and annotation.</title>
        <authorList>
            <consortium name="The Broad Institute Genomics Platform"/>
            <consortium name="The Broad Institute Genome Sequencing Center for Infectious Disease"/>
            <person name="Wu L."/>
            <person name="Ma J."/>
        </authorList>
    </citation>
    <scope>NUCLEOTIDE SEQUENCE [LARGE SCALE GENOMIC DNA]</scope>
    <source>
        <strain evidence="3">JCM 18720</strain>
    </source>
</reference>
<dbReference type="InterPro" id="IPR021557">
    <property type="entry name" value="DUF3016"/>
</dbReference>
<keyword evidence="1" id="KW-0732">Signal</keyword>
<sequence>MKQLIWLFSLVFCAGVAAQEAPEWPTQDGVVTVIWQQPEEYADVRTGSGLQSRYQNHVFATLGKELQKSVTPLLQEGQQARFVVTDLDLAGDVRPSFGAASSDIRIVKSIYPPRIKFSYSIVGPDGQVVALGEEDLRDMGFDSRPATRHQNEALRYEIRMLDEWVRRHLAKTLDAEG</sequence>
<gene>
    <name evidence="2" type="ORF">GCM10025772_18460</name>
</gene>
<organism evidence="2 3">
    <name type="scientific">Ferrimonas gelatinilytica</name>
    <dbReference type="NCBI Taxonomy" id="1255257"/>
    <lineage>
        <taxon>Bacteria</taxon>
        <taxon>Pseudomonadati</taxon>
        <taxon>Pseudomonadota</taxon>
        <taxon>Gammaproteobacteria</taxon>
        <taxon>Alteromonadales</taxon>
        <taxon>Ferrimonadaceae</taxon>
        <taxon>Ferrimonas</taxon>
    </lineage>
</organism>
<accession>A0ABP9S544</accession>
<comment type="caution">
    <text evidence="2">The sequence shown here is derived from an EMBL/GenBank/DDBJ whole genome shotgun (WGS) entry which is preliminary data.</text>
</comment>
<name>A0ABP9S544_9GAMM</name>
<dbReference type="RefSeq" id="WP_345316765.1">
    <property type="nucleotide sequence ID" value="NZ_BAABLF010000011.1"/>
</dbReference>
<dbReference type="Proteomes" id="UP001501600">
    <property type="component" value="Unassembled WGS sequence"/>
</dbReference>
<feature type="signal peptide" evidence="1">
    <location>
        <begin position="1"/>
        <end position="18"/>
    </location>
</feature>
<evidence type="ECO:0000256" key="1">
    <source>
        <dbReference type="SAM" id="SignalP"/>
    </source>
</evidence>
<evidence type="ECO:0000313" key="2">
    <source>
        <dbReference type="EMBL" id="GAA5191504.1"/>
    </source>
</evidence>
<dbReference type="EMBL" id="BAABLF010000011">
    <property type="protein sequence ID" value="GAA5191504.1"/>
    <property type="molecule type" value="Genomic_DNA"/>
</dbReference>
<protein>
    <submittedName>
        <fullName evidence="2">DUF3016 domain-containing protein</fullName>
    </submittedName>
</protein>
<feature type="chain" id="PRO_5047124921" evidence="1">
    <location>
        <begin position="19"/>
        <end position="177"/>
    </location>
</feature>
<keyword evidence="3" id="KW-1185">Reference proteome</keyword>
<evidence type="ECO:0000313" key="3">
    <source>
        <dbReference type="Proteomes" id="UP001501600"/>
    </source>
</evidence>